<dbReference type="InterPro" id="IPR029036">
    <property type="entry name" value="P5CR_dimer"/>
</dbReference>
<dbReference type="GO" id="GO:0004735">
    <property type="term" value="F:pyrroline-5-carboxylate reductase activity"/>
    <property type="evidence" value="ECO:0007669"/>
    <property type="project" value="UniProtKB-EC"/>
</dbReference>
<evidence type="ECO:0000259" key="4">
    <source>
        <dbReference type="Pfam" id="PF03807"/>
    </source>
</evidence>
<evidence type="ECO:0000256" key="2">
    <source>
        <dbReference type="ARBA" id="ARBA00022857"/>
    </source>
</evidence>
<dbReference type="Gene3D" id="1.10.3730.10">
    <property type="entry name" value="ProC C-terminal domain-like"/>
    <property type="match status" value="1"/>
</dbReference>
<dbReference type="PIRSF" id="PIRSF000193">
    <property type="entry name" value="Pyrrol-5-carb_rd"/>
    <property type="match status" value="1"/>
</dbReference>
<keyword evidence="3 6" id="KW-0560">Oxidoreductase</keyword>
<dbReference type="EC" id="1.5.1.2" evidence="6"/>
<reference evidence="6" key="1">
    <citation type="submission" date="2019-08" db="EMBL/GenBank/DDBJ databases">
        <authorList>
            <person name="Kucharzyk K."/>
            <person name="Murdoch R.W."/>
            <person name="Higgins S."/>
            <person name="Loffler F."/>
        </authorList>
    </citation>
    <scope>NUCLEOTIDE SEQUENCE</scope>
</reference>
<dbReference type="PANTHER" id="PTHR11645">
    <property type="entry name" value="PYRROLINE-5-CARBOXYLATE REDUCTASE"/>
    <property type="match status" value="1"/>
</dbReference>
<evidence type="ECO:0000259" key="5">
    <source>
        <dbReference type="Pfam" id="PF14748"/>
    </source>
</evidence>
<dbReference type="EMBL" id="VSSQ01037603">
    <property type="protein sequence ID" value="MPM90330.1"/>
    <property type="molecule type" value="Genomic_DNA"/>
</dbReference>
<evidence type="ECO:0000313" key="6">
    <source>
        <dbReference type="EMBL" id="MPM90330.1"/>
    </source>
</evidence>
<dbReference type="Gene3D" id="3.40.50.720">
    <property type="entry name" value="NAD(P)-binding Rossmann-like Domain"/>
    <property type="match status" value="1"/>
</dbReference>
<evidence type="ECO:0000256" key="3">
    <source>
        <dbReference type="ARBA" id="ARBA00023002"/>
    </source>
</evidence>
<organism evidence="6">
    <name type="scientific">bioreactor metagenome</name>
    <dbReference type="NCBI Taxonomy" id="1076179"/>
    <lineage>
        <taxon>unclassified sequences</taxon>
        <taxon>metagenomes</taxon>
        <taxon>ecological metagenomes</taxon>
    </lineage>
</organism>
<evidence type="ECO:0000256" key="1">
    <source>
        <dbReference type="ARBA" id="ARBA00005525"/>
    </source>
</evidence>
<accession>A0A645DLL0</accession>
<comment type="caution">
    <text evidence="6">The sequence shown here is derived from an EMBL/GenBank/DDBJ whole genome shotgun (WGS) entry which is preliminary data.</text>
</comment>
<dbReference type="AlphaFoldDB" id="A0A645DLL0"/>
<gene>
    <name evidence="6" type="primary">proC_36</name>
    <name evidence="6" type="ORF">SDC9_137451</name>
</gene>
<name>A0A645DLL0_9ZZZZ</name>
<sequence length="256" mass="28153">MSKKFGIIGFGHLGKAFAEALINLDISKKDIVICARSVQTLSLAEKEFGFTTTDKIQNAFDLCDNLIIALKRDTFIELPPTKVEGKNVISLMAGVRISELIEKLYGADEIIRAMPTLSISHRDGIIGYTHTKNAEWINLFSGMGFAFEVAEFEIEKITAYSACGLGFSAYLIQSMISAGIELGFDEETSKKIAESNFRTAMSYSDYNKTISEVATKGGATEAGIQCMNVNHVNEHILHSVKQAYQKAKGDKGRDEK</sequence>
<dbReference type="SUPFAM" id="SSF48179">
    <property type="entry name" value="6-phosphogluconate dehydrogenase C-terminal domain-like"/>
    <property type="match status" value="1"/>
</dbReference>
<keyword evidence="2" id="KW-0521">NADP</keyword>
<proteinExistence type="inferred from homology"/>
<dbReference type="InterPro" id="IPR036291">
    <property type="entry name" value="NAD(P)-bd_dom_sf"/>
</dbReference>
<dbReference type="InterPro" id="IPR008927">
    <property type="entry name" value="6-PGluconate_DH-like_C_sf"/>
</dbReference>
<dbReference type="Pfam" id="PF03807">
    <property type="entry name" value="F420_oxidored"/>
    <property type="match status" value="1"/>
</dbReference>
<feature type="domain" description="Pyrroline-5-carboxylate reductase catalytic N-terminal" evidence="4">
    <location>
        <begin position="4"/>
        <end position="94"/>
    </location>
</feature>
<dbReference type="InterPro" id="IPR000304">
    <property type="entry name" value="Pyrroline-COOH_reductase"/>
</dbReference>
<comment type="similarity">
    <text evidence="1">Belongs to the pyrroline-5-carboxylate reductase family.</text>
</comment>
<dbReference type="InterPro" id="IPR028939">
    <property type="entry name" value="P5C_Rdtase_cat_N"/>
</dbReference>
<dbReference type="SUPFAM" id="SSF51735">
    <property type="entry name" value="NAD(P)-binding Rossmann-fold domains"/>
    <property type="match status" value="1"/>
</dbReference>
<dbReference type="Pfam" id="PF14748">
    <property type="entry name" value="P5CR_dimer"/>
    <property type="match status" value="1"/>
</dbReference>
<dbReference type="PANTHER" id="PTHR11645:SF0">
    <property type="entry name" value="PYRROLINE-5-CARBOXYLATE REDUCTASE 3"/>
    <property type="match status" value="1"/>
</dbReference>
<protein>
    <submittedName>
        <fullName evidence="6">Pyrroline-5-carboxylate reductase</fullName>
        <ecNumber evidence="6">1.5.1.2</ecNumber>
    </submittedName>
</protein>
<dbReference type="GO" id="GO:0055129">
    <property type="term" value="P:L-proline biosynthetic process"/>
    <property type="evidence" value="ECO:0007669"/>
    <property type="project" value="TreeGrafter"/>
</dbReference>
<feature type="domain" description="Pyrroline-5-carboxylate reductase dimerisation" evidence="5">
    <location>
        <begin position="153"/>
        <end position="248"/>
    </location>
</feature>